<evidence type="ECO:0000313" key="2">
    <source>
        <dbReference type="EMBL" id="NLR91635.1"/>
    </source>
</evidence>
<dbReference type="EMBL" id="JABAIL010000003">
    <property type="protein sequence ID" value="NLR91635.1"/>
    <property type="molecule type" value="Genomic_DNA"/>
</dbReference>
<evidence type="ECO:0000313" key="3">
    <source>
        <dbReference type="Proteomes" id="UP000585050"/>
    </source>
</evidence>
<name>A0A7X8SJY5_9BACT</name>
<dbReference type="Proteomes" id="UP000585050">
    <property type="component" value="Unassembled WGS sequence"/>
</dbReference>
<keyword evidence="3" id="KW-1185">Reference proteome</keyword>
<accession>A0A7X8SJY5</accession>
<gene>
    <name evidence="2" type="ORF">HGP29_10485</name>
</gene>
<organism evidence="2 3">
    <name type="scientific">Flammeovirga agarivorans</name>
    <dbReference type="NCBI Taxonomy" id="2726742"/>
    <lineage>
        <taxon>Bacteria</taxon>
        <taxon>Pseudomonadati</taxon>
        <taxon>Bacteroidota</taxon>
        <taxon>Cytophagia</taxon>
        <taxon>Cytophagales</taxon>
        <taxon>Flammeovirgaceae</taxon>
        <taxon>Flammeovirga</taxon>
    </lineage>
</organism>
<evidence type="ECO:0000256" key="1">
    <source>
        <dbReference type="SAM" id="SignalP"/>
    </source>
</evidence>
<sequence>MKKIINLLLLSIISTFAFGQDDSAEELSQQAANPIADLMSFPFQNNYNLNQGSHDRNVNVLNIQPVIPFANGKIVTRTIIPVVNVPDFQSESGKMTSGLSDIVFSAFYVPKSKNVIWGFGPVAELPTGGSTRGTEKWSFGPSFLALIQPGEWTFGFLANNVWSVAGNSERDDVNHMLLNLFIVRQLGKGWYVNSAPIITADWTAESDNQWIVPVGGGGGKLFFLGGKLPVNLQTQLYYNAIRPDFSAEWQWRVQAQILLPKSIFSRK</sequence>
<feature type="signal peptide" evidence="1">
    <location>
        <begin position="1"/>
        <end position="19"/>
    </location>
</feature>
<reference evidence="2 3" key="1">
    <citation type="submission" date="2020-04" db="EMBL/GenBank/DDBJ databases">
        <title>Flammeovirga sp. SR4, a novel species isolated from seawater.</title>
        <authorList>
            <person name="Wang X."/>
        </authorList>
    </citation>
    <scope>NUCLEOTIDE SEQUENCE [LARGE SCALE GENOMIC DNA]</scope>
    <source>
        <strain evidence="2 3">SR4</strain>
    </source>
</reference>
<keyword evidence="1" id="KW-0732">Signal</keyword>
<dbReference type="AlphaFoldDB" id="A0A7X8SJY5"/>
<proteinExistence type="predicted"/>
<feature type="chain" id="PRO_5030715255" evidence="1">
    <location>
        <begin position="20"/>
        <end position="267"/>
    </location>
</feature>
<comment type="caution">
    <text evidence="2">The sequence shown here is derived from an EMBL/GenBank/DDBJ whole genome shotgun (WGS) entry which is preliminary data.</text>
</comment>
<protein>
    <submittedName>
        <fullName evidence="2">Neuromedin U</fullName>
    </submittedName>
</protein>
<dbReference type="RefSeq" id="WP_168882351.1">
    <property type="nucleotide sequence ID" value="NZ_JABAIL010000003.1"/>
</dbReference>